<keyword evidence="3" id="KW-1185">Reference proteome</keyword>
<feature type="compositionally biased region" description="Basic and acidic residues" evidence="1">
    <location>
        <begin position="118"/>
        <end position="151"/>
    </location>
</feature>
<dbReference type="Proteomes" id="UP001175353">
    <property type="component" value="Unassembled WGS sequence"/>
</dbReference>
<feature type="compositionally biased region" description="Basic and acidic residues" evidence="1">
    <location>
        <begin position="405"/>
        <end position="415"/>
    </location>
</feature>
<reference evidence="2" key="1">
    <citation type="submission" date="2023-06" db="EMBL/GenBank/DDBJ databases">
        <title>Black Yeasts Isolated from many extreme environments.</title>
        <authorList>
            <person name="Coleine C."/>
            <person name="Stajich J.E."/>
            <person name="Selbmann L."/>
        </authorList>
    </citation>
    <scope>NUCLEOTIDE SEQUENCE</scope>
    <source>
        <strain evidence="2">CCFEE 5200</strain>
    </source>
</reference>
<protein>
    <submittedName>
        <fullName evidence="2">Uncharacterized protein</fullName>
    </submittedName>
</protein>
<feature type="region of interest" description="Disordered" evidence="1">
    <location>
        <begin position="118"/>
        <end position="502"/>
    </location>
</feature>
<feature type="compositionally biased region" description="Low complexity" evidence="1">
    <location>
        <begin position="391"/>
        <end position="403"/>
    </location>
</feature>
<proteinExistence type="predicted"/>
<accession>A0AAN6KQ15</accession>
<evidence type="ECO:0000313" key="2">
    <source>
        <dbReference type="EMBL" id="KAK0993805.1"/>
    </source>
</evidence>
<feature type="compositionally biased region" description="Basic and acidic residues" evidence="1">
    <location>
        <begin position="177"/>
        <end position="191"/>
    </location>
</feature>
<evidence type="ECO:0000313" key="3">
    <source>
        <dbReference type="Proteomes" id="UP001175353"/>
    </source>
</evidence>
<sequence length="502" mass="54047">MEQLVSGECRSRSVEDDVVMREHQGQKWMLSSDSGSGTTGGTGAARHRVPPYPTPQYRADFRTNHSRDCNSIYNFTMDTWQAAQSWILFTGVVGSLGAYYYYSQHGTGSAAKTRLERRALAADSRGRKQSIERVDRDTKGHPKKAADGKDQGKKRKVAKPEGPVQTQPTPEIVVQQEGREEKEDMSNKKFAEQMAKARKGAAISGPKGKENRVKTVKQRSAMDPPMLSSGSSQAGLDADDDMSPVASPALPAGDVSDMLEPTAKGPSVLRLTASAQPAKPKVVRQSKEEDVETKKQRQNRMKKEQQRAERVEEEKSRKALEEKQRRAAREARGEPAKNGIPVPKPPANNAWTEPKPNKSEPTPAVNGNGPTNGPLLDTFDAESTASSNGGPEPSTAATSTTEAEANDRDHDKLSEEDQVAMAVKQSEDESGWTTAAPKKKKQEKKKPAAAEASGNSTAVEPTAVAKKAAPAVSKSTVNGGAPSGFLALNDHGDASDPASWDP</sequence>
<comment type="caution">
    <text evidence="2">The sequence shown here is derived from an EMBL/GenBank/DDBJ whole genome shotgun (WGS) entry which is preliminary data.</text>
</comment>
<feature type="compositionally biased region" description="Basic and acidic residues" evidence="1">
    <location>
        <begin position="285"/>
        <end position="335"/>
    </location>
</feature>
<feature type="region of interest" description="Disordered" evidence="1">
    <location>
        <begin position="25"/>
        <end position="54"/>
    </location>
</feature>
<dbReference type="EMBL" id="JAUJLE010000058">
    <property type="protein sequence ID" value="KAK0993805.1"/>
    <property type="molecule type" value="Genomic_DNA"/>
</dbReference>
<feature type="compositionally biased region" description="Low complexity" evidence="1">
    <location>
        <begin position="449"/>
        <end position="477"/>
    </location>
</feature>
<organism evidence="2 3">
    <name type="scientific">Friedmanniomyces endolithicus</name>
    <dbReference type="NCBI Taxonomy" id="329885"/>
    <lineage>
        <taxon>Eukaryota</taxon>
        <taxon>Fungi</taxon>
        <taxon>Dikarya</taxon>
        <taxon>Ascomycota</taxon>
        <taxon>Pezizomycotina</taxon>
        <taxon>Dothideomycetes</taxon>
        <taxon>Dothideomycetidae</taxon>
        <taxon>Mycosphaerellales</taxon>
        <taxon>Teratosphaeriaceae</taxon>
        <taxon>Friedmanniomyces</taxon>
    </lineage>
</organism>
<gene>
    <name evidence="2" type="ORF">LTR91_007842</name>
</gene>
<dbReference type="AlphaFoldDB" id="A0AAN6KQ15"/>
<evidence type="ECO:0000256" key="1">
    <source>
        <dbReference type="SAM" id="MobiDB-lite"/>
    </source>
</evidence>
<name>A0AAN6KQ15_9PEZI</name>